<accession>A0AAV5TUM0</accession>
<dbReference type="EMBL" id="BTSX01000082">
    <property type="protein sequence ID" value="GMT08420.1"/>
    <property type="molecule type" value="Genomic_DNA"/>
</dbReference>
<feature type="non-terminal residue" evidence="1">
    <location>
        <position position="1"/>
    </location>
</feature>
<dbReference type="EMBL" id="BTSX01000006">
    <property type="protein sequence ID" value="GMT02711.1"/>
    <property type="molecule type" value="Genomic_DNA"/>
</dbReference>
<sequence>KMQFQPLALQSIALNQLVRSENMAVKIANLSPMLRIKVIDTLIERAKKIIEIRLSNVRMFNDYGRRLDEIISDLLEIRLEISSTRVYNCYPQRAARILPIRLLTDRLMRLAASRVQSKNALALAFYENENDVDIRRRLKSFVRTRKVDTVLVDDWTIPTRMTLVHTEDE</sequence>
<evidence type="ECO:0000313" key="5">
    <source>
        <dbReference type="EMBL" id="GMT08420.1"/>
    </source>
</evidence>
<proteinExistence type="predicted"/>
<evidence type="ECO:0000313" key="6">
    <source>
        <dbReference type="Proteomes" id="UP001432027"/>
    </source>
</evidence>
<evidence type="ECO:0000313" key="2">
    <source>
        <dbReference type="EMBL" id="GMT02711.1"/>
    </source>
</evidence>
<name>A0AAV5TUM0_9BILA</name>
<evidence type="ECO:0000313" key="4">
    <source>
        <dbReference type="EMBL" id="GMT08107.1"/>
    </source>
</evidence>
<dbReference type="AlphaFoldDB" id="A0AAV5TUM0"/>
<dbReference type="Proteomes" id="UP001432027">
    <property type="component" value="Unassembled WGS sequence"/>
</dbReference>
<feature type="non-terminal residue" evidence="1">
    <location>
        <position position="169"/>
    </location>
</feature>
<dbReference type="EMBL" id="BTSX01000011">
    <property type="protein sequence ID" value="GMT08107.1"/>
    <property type="molecule type" value="Genomic_DNA"/>
</dbReference>
<keyword evidence="6" id="KW-1185">Reference proteome</keyword>
<dbReference type="EMBL" id="BTSX01000005">
    <property type="protein sequence ID" value="GMS97907.1"/>
    <property type="molecule type" value="Genomic_DNA"/>
</dbReference>
<gene>
    <name evidence="1" type="ORF">PENTCL1PPCAC_20082</name>
    <name evidence="2" type="ORF">PENTCL1PPCAC_24885</name>
    <name evidence="3" type="ORF">PENTCL1PPCAC_30270</name>
    <name evidence="4" type="ORF">PENTCL1PPCAC_30281</name>
    <name evidence="5" type="ORF">PENTCL1PPCAC_30594</name>
</gene>
<organism evidence="1 6">
    <name type="scientific">Pristionchus entomophagus</name>
    <dbReference type="NCBI Taxonomy" id="358040"/>
    <lineage>
        <taxon>Eukaryota</taxon>
        <taxon>Metazoa</taxon>
        <taxon>Ecdysozoa</taxon>
        <taxon>Nematoda</taxon>
        <taxon>Chromadorea</taxon>
        <taxon>Rhabditida</taxon>
        <taxon>Rhabditina</taxon>
        <taxon>Diplogasteromorpha</taxon>
        <taxon>Diplogasteroidea</taxon>
        <taxon>Neodiplogasteridae</taxon>
        <taxon>Pristionchus</taxon>
    </lineage>
</organism>
<protein>
    <submittedName>
        <fullName evidence="1">Uncharacterized protein</fullName>
    </submittedName>
</protein>
<evidence type="ECO:0000313" key="3">
    <source>
        <dbReference type="EMBL" id="GMT08096.1"/>
    </source>
</evidence>
<reference evidence="1" key="1">
    <citation type="submission" date="2023-10" db="EMBL/GenBank/DDBJ databases">
        <title>Genome assembly of Pristionchus species.</title>
        <authorList>
            <person name="Yoshida K."/>
            <person name="Sommer R.J."/>
        </authorList>
    </citation>
    <scope>NUCLEOTIDE SEQUENCE</scope>
    <source>
        <strain evidence="1">RS0144</strain>
    </source>
</reference>
<evidence type="ECO:0000313" key="1">
    <source>
        <dbReference type="EMBL" id="GMS97907.1"/>
    </source>
</evidence>
<dbReference type="EMBL" id="BTSX01000011">
    <property type="protein sequence ID" value="GMT08096.1"/>
    <property type="molecule type" value="Genomic_DNA"/>
</dbReference>
<comment type="caution">
    <text evidence="1">The sequence shown here is derived from an EMBL/GenBank/DDBJ whole genome shotgun (WGS) entry which is preliminary data.</text>
</comment>